<reference evidence="8 9" key="1">
    <citation type="submission" date="2015-05" db="EMBL/GenBank/DDBJ databases">
        <title>Complete genome of Marinobacter psychrophilus strain 20041T isolated from sea-ice of the Canadian Basin.</title>
        <authorList>
            <person name="Song L."/>
            <person name="Ren L."/>
            <person name="Yu Y."/>
            <person name="Wang X."/>
        </authorList>
    </citation>
    <scope>NUCLEOTIDE SEQUENCE [LARGE SCALE GENOMIC DNA]</scope>
    <source>
        <strain evidence="8 9">20041</strain>
    </source>
</reference>
<dbReference type="PATRIC" id="fig|330734.3.peg.2429"/>
<keyword evidence="4" id="KW-0720">Serine protease</keyword>
<name>A0A0H4I1Z0_9GAMM</name>
<sequence>MSEWDSGKNDGKPGWNDQPAAVADASEGKQSRQDRKLIDKLVMSMQVEQRRSRRWGIFFKFLTFAYLFGIVLLFKFPLGQGLESATGGMHTAVIGVDGPIAADELASADNIVSSLRAAFKEPDAAAVILRINSPGGSPVQSGYVYDEIKRLRAEHPDKKVYAVISDIGASGAYYIASAADEIYANRASLVGSIGVVAGGFGFTEVMGKLGVERRLYTAGESKGFLDPFSAEKPEEVAFWQSVLENTHGQFIAAVQEGRGDRLADDPRVFSGLIWSGEQALELGLIDGLGSASYVARQIVGHESLVDYSRTRSPLRNLVDQLGVSVGHGVAQYVSEQRLELR</sequence>
<keyword evidence="3" id="KW-0378">Hydrolase</keyword>
<dbReference type="CDD" id="cd07023">
    <property type="entry name" value="S49_Sppa_N_C"/>
    <property type="match status" value="1"/>
</dbReference>
<evidence type="ECO:0000256" key="5">
    <source>
        <dbReference type="SAM" id="MobiDB-lite"/>
    </source>
</evidence>
<feature type="compositionally biased region" description="Basic and acidic residues" evidence="5">
    <location>
        <begin position="1"/>
        <end position="11"/>
    </location>
</feature>
<feature type="domain" description="Peptidase S49" evidence="7">
    <location>
        <begin position="157"/>
        <end position="296"/>
    </location>
</feature>
<keyword evidence="6" id="KW-0812">Transmembrane</keyword>
<evidence type="ECO:0000256" key="6">
    <source>
        <dbReference type="SAM" id="Phobius"/>
    </source>
</evidence>
<protein>
    <submittedName>
        <fullName evidence="8">Peptidase S49</fullName>
    </submittedName>
</protein>
<keyword evidence="2" id="KW-0645">Protease</keyword>
<dbReference type="InterPro" id="IPR047272">
    <property type="entry name" value="S49_SppA_C"/>
</dbReference>
<evidence type="ECO:0000256" key="4">
    <source>
        <dbReference type="ARBA" id="ARBA00022825"/>
    </source>
</evidence>
<feature type="region of interest" description="Disordered" evidence="5">
    <location>
        <begin position="1"/>
        <end position="31"/>
    </location>
</feature>
<dbReference type="Pfam" id="PF01343">
    <property type="entry name" value="Peptidase_S49"/>
    <property type="match status" value="1"/>
</dbReference>
<dbReference type="SUPFAM" id="SSF52096">
    <property type="entry name" value="ClpP/crotonase"/>
    <property type="match status" value="1"/>
</dbReference>
<gene>
    <name evidence="8" type="ORF">ABA45_11610</name>
</gene>
<dbReference type="PANTHER" id="PTHR42987:SF8">
    <property type="entry name" value="PROTEINASE"/>
    <property type="match status" value="1"/>
</dbReference>
<dbReference type="KEGG" id="mpq:ABA45_11610"/>
<dbReference type="EMBL" id="CP011494">
    <property type="protein sequence ID" value="AKO52969.1"/>
    <property type="molecule type" value="Genomic_DNA"/>
</dbReference>
<evidence type="ECO:0000313" key="9">
    <source>
        <dbReference type="Proteomes" id="UP000036406"/>
    </source>
</evidence>
<evidence type="ECO:0000313" key="8">
    <source>
        <dbReference type="EMBL" id="AKO52969.1"/>
    </source>
</evidence>
<dbReference type="GO" id="GO:0008236">
    <property type="term" value="F:serine-type peptidase activity"/>
    <property type="evidence" value="ECO:0007669"/>
    <property type="project" value="UniProtKB-KW"/>
</dbReference>
<accession>A0A0H4I1Z0</accession>
<evidence type="ECO:0000256" key="3">
    <source>
        <dbReference type="ARBA" id="ARBA00022801"/>
    </source>
</evidence>
<comment type="similarity">
    <text evidence="1">Belongs to the peptidase S49 family.</text>
</comment>
<dbReference type="InterPro" id="IPR002142">
    <property type="entry name" value="Peptidase_S49"/>
</dbReference>
<dbReference type="InterPro" id="IPR029045">
    <property type="entry name" value="ClpP/crotonase-like_dom_sf"/>
</dbReference>
<evidence type="ECO:0000256" key="1">
    <source>
        <dbReference type="ARBA" id="ARBA00008683"/>
    </source>
</evidence>
<keyword evidence="6" id="KW-0472">Membrane</keyword>
<dbReference type="Proteomes" id="UP000036406">
    <property type="component" value="Chromosome"/>
</dbReference>
<dbReference type="AlphaFoldDB" id="A0A0H4I1Z0"/>
<keyword evidence="9" id="KW-1185">Reference proteome</keyword>
<keyword evidence="6" id="KW-1133">Transmembrane helix</keyword>
<dbReference type="STRING" id="330734.ABA45_11610"/>
<dbReference type="GO" id="GO:0006508">
    <property type="term" value="P:proteolysis"/>
    <property type="evidence" value="ECO:0007669"/>
    <property type="project" value="UniProtKB-KW"/>
</dbReference>
<dbReference type="Gene3D" id="6.20.330.10">
    <property type="match status" value="1"/>
</dbReference>
<feature type="transmembrane region" description="Helical" evidence="6">
    <location>
        <begin position="55"/>
        <end position="74"/>
    </location>
</feature>
<dbReference type="RefSeq" id="WP_048386275.1">
    <property type="nucleotide sequence ID" value="NZ_CP011494.1"/>
</dbReference>
<dbReference type="PANTHER" id="PTHR42987">
    <property type="entry name" value="PEPTIDASE S49"/>
    <property type="match status" value="1"/>
</dbReference>
<dbReference type="Gene3D" id="3.90.226.10">
    <property type="entry name" value="2-enoyl-CoA Hydratase, Chain A, domain 1"/>
    <property type="match status" value="1"/>
</dbReference>
<proteinExistence type="inferred from homology"/>
<organism evidence="8 9">
    <name type="scientific">Marinobacter psychrophilus</name>
    <dbReference type="NCBI Taxonomy" id="330734"/>
    <lineage>
        <taxon>Bacteria</taxon>
        <taxon>Pseudomonadati</taxon>
        <taxon>Pseudomonadota</taxon>
        <taxon>Gammaproteobacteria</taxon>
        <taxon>Pseudomonadales</taxon>
        <taxon>Marinobacteraceae</taxon>
        <taxon>Marinobacter</taxon>
    </lineage>
</organism>
<evidence type="ECO:0000259" key="7">
    <source>
        <dbReference type="Pfam" id="PF01343"/>
    </source>
</evidence>
<evidence type="ECO:0000256" key="2">
    <source>
        <dbReference type="ARBA" id="ARBA00022670"/>
    </source>
</evidence>